<evidence type="ECO:0000256" key="1">
    <source>
        <dbReference type="ARBA" id="ARBA00022729"/>
    </source>
</evidence>
<dbReference type="InterPro" id="IPR000914">
    <property type="entry name" value="SBP_5_dom"/>
</dbReference>
<dbReference type="PANTHER" id="PTHR30290:SF38">
    <property type="entry name" value="D,D-DIPEPTIDE-BINDING PERIPLASMIC PROTEIN DDPA-RELATED"/>
    <property type="match status" value="1"/>
</dbReference>
<reference evidence="3" key="1">
    <citation type="submission" date="2019-08" db="EMBL/GenBank/DDBJ databases">
        <authorList>
            <person name="Kucharzyk K."/>
            <person name="Murdoch R.W."/>
            <person name="Higgins S."/>
            <person name="Loffler F."/>
        </authorList>
    </citation>
    <scope>NUCLEOTIDE SEQUENCE</scope>
</reference>
<organism evidence="3">
    <name type="scientific">bioreactor metagenome</name>
    <dbReference type="NCBI Taxonomy" id="1076179"/>
    <lineage>
        <taxon>unclassified sequences</taxon>
        <taxon>metagenomes</taxon>
        <taxon>ecological metagenomes</taxon>
    </lineage>
</organism>
<protein>
    <submittedName>
        <fullName evidence="3">Periplasmic dipeptide transport protein</fullName>
    </submittedName>
</protein>
<dbReference type="InterPro" id="IPR030678">
    <property type="entry name" value="Peptide/Ni-bd"/>
</dbReference>
<sequence length="509" mass="56678">MKLKRTILAIALILAAMTAGAATFRYATIAEPPSLDQHVLTSDQATTIAQHVFEGLYTFNKSYDPIPMLVEKENISADGKTIALTLRQGVKFHNGKEMTSADVVASLNRWGAYGVRGPVLFEHIQKVEATSKYVVTLVFKNVFAPWKTLLAFINGGPVIYPEEIAKPATKQPIPETQYIGTGPYRFVQRNPGRFILLEKFKDYVARADAPDGYGGKRVAQFDQIQFIPVSDVGTRVNGVKAGDYDYAEQISGDLYDMLSSDPSVNTLLNEGVIMPLMFFDSSEGPFVGNYKLRVAVLTALNTTAALQAAVGPKNLWSANGSIMPKGTSWFNSAGLENYSPNNAARAKALAAEAGYKGEKIVFMVSSAYKIHNDIGLVFTKQLKDAGFNIDLQIYDWATLVSKRGDGKQWDMFFTHHGFVPDPILFSFMSEAYPGWWATPEKRALAQTFTSTLDQKKRLETWAQIQKLMYEQVPVLKIGDVFTYDIYSPRLQNLGETQLIWPKFWNVSFK</sequence>
<dbReference type="PANTHER" id="PTHR30290">
    <property type="entry name" value="PERIPLASMIC BINDING COMPONENT OF ABC TRANSPORTER"/>
    <property type="match status" value="1"/>
</dbReference>
<dbReference type="AlphaFoldDB" id="A0A644TLG4"/>
<dbReference type="GO" id="GO:1904680">
    <property type="term" value="F:peptide transmembrane transporter activity"/>
    <property type="evidence" value="ECO:0007669"/>
    <property type="project" value="TreeGrafter"/>
</dbReference>
<dbReference type="GO" id="GO:0015833">
    <property type="term" value="P:peptide transport"/>
    <property type="evidence" value="ECO:0007669"/>
    <property type="project" value="TreeGrafter"/>
</dbReference>
<dbReference type="PIRSF" id="PIRSF002741">
    <property type="entry name" value="MppA"/>
    <property type="match status" value="1"/>
</dbReference>
<comment type="caution">
    <text evidence="3">The sequence shown here is derived from an EMBL/GenBank/DDBJ whole genome shotgun (WGS) entry which is preliminary data.</text>
</comment>
<name>A0A644TLG4_9ZZZZ</name>
<evidence type="ECO:0000259" key="2">
    <source>
        <dbReference type="Pfam" id="PF00496"/>
    </source>
</evidence>
<feature type="domain" description="Solute-binding protein family 5" evidence="2">
    <location>
        <begin position="65"/>
        <end position="421"/>
    </location>
</feature>
<dbReference type="Pfam" id="PF00496">
    <property type="entry name" value="SBP_bac_5"/>
    <property type="match status" value="1"/>
</dbReference>
<keyword evidence="1" id="KW-0732">Signal</keyword>
<accession>A0A644TLG4</accession>
<dbReference type="EMBL" id="VSSQ01000038">
    <property type="protein sequence ID" value="MPL67796.1"/>
    <property type="molecule type" value="Genomic_DNA"/>
</dbReference>
<dbReference type="Gene3D" id="3.10.105.10">
    <property type="entry name" value="Dipeptide-binding Protein, Domain 3"/>
    <property type="match status" value="1"/>
</dbReference>
<gene>
    <name evidence="3" type="primary">dppA_2</name>
    <name evidence="3" type="ORF">SDC9_13499</name>
</gene>
<proteinExistence type="predicted"/>
<dbReference type="SUPFAM" id="SSF53850">
    <property type="entry name" value="Periplasmic binding protein-like II"/>
    <property type="match status" value="1"/>
</dbReference>
<dbReference type="GO" id="GO:0043190">
    <property type="term" value="C:ATP-binding cassette (ABC) transporter complex"/>
    <property type="evidence" value="ECO:0007669"/>
    <property type="project" value="InterPro"/>
</dbReference>
<evidence type="ECO:0000313" key="3">
    <source>
        <dbReference type="EMBL" id="MPL67796.1"/>
    </source>
</evidence>
<dbReference type="GO" id="GO:0042597">
    <property type="term" value="C:periplasmic space"/>
    <property type="evidence" value="ECO:0007669"/>
    <property type="project" value="UniProtKB-ARBA"/>
</dbReference>
<dbReference type="Gene3D" id="3.40.190.10">
    <property type="entry name" value="Periplasmic binding protein-like II"/>
    <property type="match status" value="1"/>
</dbReference>
<dbReference type="CDD" id="cd08502">
    <property type="entry name" value="PBP2_NikA_DppA_OppA_like_16"/>
    <property type="match status" value="1"/>
</dbReference>
<dbReference type="InterPro" id="IPR039424">
    <property type="entry name" value="SBP_5"/>
</dbReference>